<dbReference type="Gene3D" id="1.25.40.420">
    <property type="match status" value="2"/>
</dbReference>
<evidence type="ECO:0000313" key="5">
    <source>
        <dbReference type="Proteomes" id="UP000636709"/>
    </source>
</evidence>
<dbReference type="EMBL" id="JACEFO010002781">
    <property type="protein sequence ID" value="KAF8649200.1"/>
    <property type="molecule type" value="Genomic_DNA"/>
</dbReference>
<dbReference type="PANTHER" id="PTHR26379">
    <property type="entry name" value="BTB/POZ AND MATH DOMAIN-CONTAINING PROTEIN 1"/>
    <property type="match status" value="1"/>
</dbReference>
<gene>
    <name evidence="4" type="ORF">HU200_064395</name>
</gene>
<dbReference type="InterPro" id="IPR000210">
    <property type="entry name" value="BTB/POZ_dom"/>
</dbReference>
<dbReference type="InterPro" id="IPR011333">
    <property type="entry name" value="SKP1/BTB/POZ_sf"/>
</dbReference>
<dbReference type="AlphaFoldDB" id="A0A835ABP9"/>
<dbReference type="SMART" id="SM00225">
    <property type="entry name" value="BTB"/>
    <property type="match status" value="2"/>
</dbReference>
<dbReference type="PANTHER" id="PTHR26379:SF469">
    <property type="entry name" value="MAB1"/>
    <property type="match status" value="1"/>
</dbReference>
<feature type="domain" description="BTB" evidence="3">
    <location>
        <begin position="512"/>
        <end position="579"/>
    </location>
</feature>
<evidence type="ECO:0000259" key="3">
    <source>
        <dbReference type="PROSITE" id="PS50097"/>
    </source>
</evidence>
<sequence>MGRGLMGPPRRAPNRVLILPPLPACCRRLTSTVVASIIQPARSSPMKALKSITAEESPYAAIFAAPEAKSFHLRLPYHSATKNLLSGGKCIVHVVPFFPSASGFMCTARYWPNFELSGRVKISVERHKVLAAHIDLPGKTGLPVPPRQMAESKVSSIAIKDMRAPTFKYMLDYMYHGVLPAGTPEMDEASRKMEFEHLYVAADRYGLDTLKEMCEEVLCATVSVSTVLSSLVFAEERTCPKLKSRCLDFLAVGENFMEVAVTNEYVDVMKDAPVLLGDTKKDTTCDALYSTTERVSGSGLEKSTKQIFSRFHASNLNGALILPPGSPAVEATPRPRSHAPPSLMRRRPSLFHLRLQYHSATKNLRPGAPCSETDVPFLSAAGFRCTARYWPKWELCDRIKISVVVTRTLHSQNKHNKVYALHIDLPGKTGLPVPTGIISRSLQLELVHTDLQGGVRVSLLVSRDDVERYCVVDGHFIALCTVAVSRAWPPLPLPTPATLGCDIISTAATDLMDVSFEVQGETFAAHRLVLAARSPGFKAELFGEMAESKASSITIEDMRAPTFKSMLDYMYHGLLPAGTPEMDEASRKKMEFEHLYVAADRYGLDTLKAMCEEVLCATVSVSTVLSSLVFAEERTSPKLKSRCLDFLAVGENFMEVAVTNGYVDVMKDIPALLGDVQNWFKRPRLS</sequence>
<comment type="pathway">
    <text evidence="1">Protein modification; protein ubiquitination.</text>
</comment>
<keyword evidence="5" id="KW-1185">Reference proteome</keyword>
<dbReference type="PROSITE" id="PS50097">
    <property type="entry name" value="BTB"/>
    <property type="match status" value="1"/>
</dbReference>
<name>A0A835ABP9_9POAL</name>
<comment type="caution">
    <text evidence="4">The sequence shown here is derived from an EMBL/GenBank/DDBJ whole genome shotgun (WGS) entry which is preliminary data.</text>
</comment>
<proteinExistence type="inferred from homology"/>
<evidence type="ECO:0000313" key="4">
    <source>
        <dbReference type="EMBL" id="KAF8649200.1"/>
    </source>
</evidence>
<protein>
    <recommendedName>
        <fullName evidence="3">BTB domain-containing protein</fullName>
    </recommendedName>
</protein>
<dbReference type="CDD" id="cd14733">
    <property type="entry name" value="BACK"/>
    <property type="match status" value="1"/>
</dbReference>
<dbReference type="Pfam" id="PF24570">
    <property type="entry name" value="BACK_BPM_SPOP"/>
    <property type="match status" value="2"/>
</dbReference>
<dbReference type="Pfam" id="PF00651">
    <property type="entry name" value="BTB"/>
    <property type="match status" value="2"/>
</dbReference>
<comment type="similarity">
    <text evidence="2">Belongs to the Tdpoz family.</text>
</comment>
<organism evidence="4 5">
    <name type="scientific">Digitaria exilis</name>
    <dbReference type="NCBI Taxonomy" id="1010633"/>
    <lineage>
        <taxon>Eukaryota</taxon>
        <taxon>Viridiplantae</taxon>
        <taxon>Streptophyta</taxon>
        <taxon>Embryophyta</taxon>
        <taxon>Tracheophyta</taxon>
        <taxon>Spermatophyta</taxon>
        <taxon>Magnoliopsida</taxon>
        <taxon>Liliopsida</taxon>
        <taxon>Poales</taxon>
        <taxon>Poaceae</taxon>
        <taxon>PACMAD clade</taxon>
        <taxon>Panicoideae</taxon>
        <taxon>Panicodae</taxon>
        <taxon>Paniceae</taxon>
        <taxon>Anthephorinae</taxon>
        <taxon>Digitaria</taxon>
    </lineage>
</organism>
<dbReference type="InterPro" id="IPR045005">
    <property type="entry name" value="BPM1-6"/>
</dbReference>
<reference evidence="4" key="1">
    <citation type="submission" date="2020-07" db="EMBL/GenBank/DDBJ databases">
        <title>Genome sequence and genetic diversity analysis of an under-domesticated orphan crop, white fonio (Digitaria exilis).</title>
        <authorList>
            <person name="Bennetzen J.L."/>
            <person name="Chen S."/>
            <person name="Ma X."/>
            <person name="Wang X."/>
            <person name="Yssel A.E.J."/>
            <person name="Chaluvadi S.R."/>
            <person name="Johnson M."/>
            <person name="Gangashetty P."/>
            <person name="Hamidou F."/>
            <person name="Sanogo M.D."/>
            <person name="Zwaenepoel A."/>
            <person name="Wallace J."/>
            <person name="Van De Peer Y."/>
            <person name="Van Deynze A."/>
        </authorList>
    </citation>
    <scope>NUCLEOTIDE SEQUENCE</scope>
    <source>
        <tissue evidence="4">Leaves</tissue>
    </source>
</reference>
<dbReference type="SUPFAM" id="SSF54695">
    <property type="entry name" value="POZ domain"/>
    <property type="match status" value="2"/>
</dbReference>
<dbReference type="OrthoDB" id="583614at2759"/>
<dbReference type="Proteomes" id="UP000636709">
    <property type="component" value="Unassembled WGS sequence"/>
</dbReference>
<evidence type="ECO:0000256" key="1">
    <source>
        <dbReference type="ARBA" id="ARBA00004906"/>
    </source>
</evidence>
<dbReference type="Gene3D" id="3.30.710.10">
    <property type="entry name" value="Potassium Channel Kv1.1, Chain A"/>
    <property type="match status" value="2"/>
</dbReference>
<evidence type="ECO:0000256" key="2">
    <source>
        <dbReference type="ARBA" id="ARBA00010846"/>
    </source>
</evidence>
<dbReference type="InterPro" id="IPR056423">
    <property type="entry name" value="BACK_BPM_SPOP"/>
</dbReference>
<accession>A0A835ABP9</accession>
<dbReference type="GO" id="GO:0016567">
    <property type="term" value="P:protein ubiquitination"/>
    <property type="evidence" value="ECO:0007669"/>
    <property type="project" value="InterPro"/>
</dbReference>